<dbReference type="InterPro" id="IPR036942">
    <property type="entry name" value="Beta-barrel_TonB_sf"/>
</dbReference>
<keyword evidence="3 11" id="KW-1134">Transmembrane beta strand</keyword>
<evidence type="ECO:0000256" key="13">
    <source>
        <dbReference type="SAM" id="SignalP"/>
    </source>
</evidence>
<dbReference type="InterPro" id="IPR039426">
    <property type="entry name" value="TonB-dep_rcpt-like"/>
</dbReference>
<dbReference type="PANTHER" id="PTHR32552:SF81">
    <property type="entry name" value="TONB-DEPENDENT OUTER MEMBRANE RECEPTOR"/>
    <property type="match status" value="1"/>
</dbReference>
<evidence type="ECO:0000256" key="9">
    <source>
        <dbReference type="ARBA" id="ARBA00023136"/>
    </source>
</evidence>
<reference evidence="16 17" key="1">
    <citation type="submission" date="2020-08" db="EMBL/GenBank/DDBJ databases">
        <title>Exploring microbial biodiversity for novel pathways involved in the catabolism of aromatic compounds derived from lignin.</title>
        <authorList>
            <person name="Elkins J."/>
        </authorList>
    </citation>
    <scope>NUCLEOTIDE SEQUENCE [LARGE SCALE GENOMIC DNA]</scope>
    <source>
        <strain evidence="16 17">B1D3A</strain>
    </source>
</reference>
<dbReference type="InterPro" id="IPR000531">
    <property type="entry name" value="Beta-barrel_TonB"/>
</dbReference>
<name>A0ABR6NCU2_9SPHN</name>
<keyword evidence="5 11" id="KW-0812">Transmembrane</keyword>
<evidence type="ECO:0000259" key="15">
    <source>
        <dbReference type="Pfam" id="PF07715"/>
    </source>
</evidence>
<keyword evidence="10 11" id="KW-0998">Cell outer membrane</keyword>
<keyword evidence="6" id="KW-0408">Iron</keyword>
<feature type="signal peptide" evidence="13">
    <location>
        <begin position="1"/>
        <end position="28"/>
    </location>
</feature>
<dbReference type="PROSITE" id="PS52016">
    <property type="entry name" value="TONB_DEPENDENT_REC_3"/>
    <property type="match status" value="1"/>
</dbReference>
<evidence type="ECO:0000256" key="12">
    <source>
        <dbReference type="RuleBase" id="RU003357"/>
    </source>
</evidence>
<comment type="similarity">
    <text evidence="11 12">Belongs to the TonB-dependent receptor family.</text>
</comment>
<evidence type="ECO:0000256" key="1">
    <source>
        <dbReference type="ARBA" id="ARBA00004571"/>
    </source>
</evidence>
<keyword evidence="17" id="KW-1185">Reference proteome</keyword>
<keyword evidence="2 11" id="KW-0813">Transport</keyword>
<sequence length="777" mass="84339">MMKQQTRVVRLMAGAVLCAMMMPMQLHAQEAPDEAAGANDASTEEIVVTAQFRRESAQKTAISIDVLSADKLQQAGVSQATDIARLSPGVQITQGGSALQVYIRGAGDFSTTGYSNSAVAQAYDGVFAARTQYVAGTFFDLERVEVLKGPQGTLYGRNSTGGAINIIPVEPRIGAFEGYVSAGFQNYNGFNAEGAINIPIGASSALRASFQGVSREGYISDGTDDDKHHSFRLQFKTEPSADVTLRLGLNYQHLGGRGPGKVVYEPTAPNAPGITNPQPIIPDDRWTSIDESLNALIGRVTAPPGIYPLDTSEVYQNITIWGLNAHLDWNLGPATLTVIPAYQRVETDSLVLPALYFNTVNEFTGAPSTSDAKTLEIRLGNANDKLKWVVGGYYFREDQDSYNSVRLGFASDTAFVADLSTEAYAAFGELTYSLAEALRVTGGLRYTDEKKSVDGHRYALFGSAGCTTPGTGPQNSCEILTSAGTNVQGTYSVNKLNFKAGAEFDAGPDSMLYASVATGFKSGGQSNADIDPYKPEEVTAYTLGAKNRFFNRLVQFNAELFYMDYRDRQENFTSLDRGGAQVSSLFNAGKAVAKGASIDLTLFPTRNDQFRVAVEYVDSEYKEFSYRNYRAANPSARTSCDVTPVAGGTTQIGFWTIDCTGFQLPRTPTWSGTVSYTHTFDLANGAAIEFSPDMSFASSRWLAAEFVENARADAYALFNASLTYRAPDNGYSVQFFVRNIGNEAVYTGTQQYPFINNYNGQDIAPPRTYGARFRVRF</sequence>
<proteinExistence type="inferred from homology"/>
<dbReference type="Pfam" id="PF07715">
    <property type="entry name" value="Plug"/>
    <property type="match status" value="1"/>
</dbReference>
<gene>
    <name evidence="16" type="ORF">HNP60_001067</name>
</gene>
<organism evidence="16 17">
    <name type="scientific">Sphingobium lignivorans</name>
    <dbReference type="NCBI Taxonomy" id="2735886"/>
    <lineage>
        <taxon>Bacteria</taxon>
        <taxon>Pseudomonadati</taxon>
        <taxon>Pseudomonadota</taxon>
        <taxon>Alphaproteobacteria</taxon>
        <taxon>Sphingomonadales</taxon>
        <taxon>Sphingomonadaceae</taxon>
        <taxon>Sphingobium</taxon>
    </lineage>
</organism>
<feature type="domain" description="TonB-dependent receptor-like beta-barrel" evidence="14">
    <location>
        <begin position="310"/>
        <end position="740"/>
    </location>
</feature>
<evidence type="ECO:0000256" key="11">
    <source>
        <dbReference type="PROSITE-ProRule" id="PRU01360"/>
    </source>
</evidence>
<protein>
    <submittedName>
        <fullName evidence="16">Iron complex outermembrane receptor protein</fullName>
    </submittedName>
</protein>
<keyword evidence="16" id="KW-0675">Receptor</keyword>
<evidence type="ECO:0000256" key="2">
    <source>
        <dbReference type="ARBA" id="ARBA00022448"/>
    </source>
</evidence>
<dbReference type="EMBL" id="JACHKA010000001">
    <property type="protein sequence ID" value="MBB5985093.1"/>
    <property type="molecule type" value="Genomic_DNA"/>
</dbReference>
<feature type="chain" id="PRO_5045714427" evidence="13">
    <location>
        <begin position="29"/>
        <end position="777"/>
    </location>
</feature>
<evidence type="ECO:0000259" key="14">
    <source>
        <dbReference type="Pfam" id="PF00593"/>
    </source>
</evidence>
<evidence type="ECO:0000256" key="5">
    <source>
        <dbReference type="ARBA" id="ARBA00022692"/>
    </source>
</evidence>
<evidence type="ECO:0000313" key="16">
    <source>
        <dbReference type="EMBL" id="MBB5985093.1"/>
    </source>
</evidence>
<keyword evidence="9 11" id="KW-0472">Membrane</keyword>
<accession>A0ABR6NCU2</accession>
<dbReference type="SUPFAM" id="SSF56935">
    <property type="entry name" value="Porins"/>
    <property type="match status" value="1"/>
</dbReference>
<dbReference type="Pfam" id="PF00593">
    <property type="entry name" value="TonB_dep_Rec_b-barrel"/>
    <property type="match status" value="1"/>
</dbReference>
<evidence type="ECO:0000256" key="6">
    <source>
        <dbReference type="ARBA" id="ARBA00023004"/>
    </source>
</evidence>
<evidence type="ECO:0000256" key="7">
    <source>
        <dbReference type="ARBA" id="ARBA00023065"/>
    </source>
</evidence>
<dbReference type="Proteomes" id="UP001138540">
    <property type="component" value="Unassembled WGS sequence"/>
</dbReference>
<evidence type="ECO:0000256" key="8">
    <source>
        <dbReference type="ARBA" id="ARBA00023077"/>
    </source>
</evidence>
<keyword evidence="4" id="KW-0410">Iron transport</keyword>
<feature type="domain" description="TonB-dependent receptor plug" evidence="15">
    <location>
        <begin position="57"/>
        <end position="163"/>
    </location>
</feature>
<evidence type="ECO:0000256" key="4">
    <source>
        <dbReference type="ARBA" id="ARBA00022496"/>
    </source>
</evidence>
<evidence type="ECO:0000256" key="3">
    <source>
        <dbReference type="ARBA" id="ARBA00022452"/>
    </source>
</evidence>
<keyword evidence="7" id="KW-0406">Ion transport</keyword>
<comment type="caution">
    <text evidence="16">The sequence shown here is derived from an EMBL/GenBank/DDBJ whole genome shotgun (WGS) entry which is preliminary data.</text>
</comment>
<comment type="subcellular location">
    <subcellularLocation>
        <location evidence="1 11">Cell outer membrane</location>
        <topology evidence="1 11">Multi-pass membrane protein</topology>
    </subcellularLocation>
</comment>
<dbReference type="InterPro" id="IPR012910">
    <property type="entry name" value="Plug_dom"/>
</dbReference>
<evidence type="ECO:0000256" key="10">
    <source>
        <dbReference type="ARBA" id="ARBA00023237"/>
    </source>
</evidence>
<evidence type="ECO:0000313" key="17">
    <source>
        <dbReference type="Proteomes" id="UP001138540"/>
    </source>
</evidence>
<dbReference type="PANTHER" id="PTHR32552">
    <property type="entry name" value="FERRICHROME IRON RECEPTOR-RELATED"/>
    <property type="match status" value="1"/>
</dbReference>
<keyword evidence="13" id="KW-0732">Signal</keyword>
<dbReference type="Gene3D" id="2.40.170.20">
    <property type="entry name" value="TonB-dependent receptor, beta-barrel domain"/>
    <property type="match status" value="1"/>
</dbReference>
<keyword evidence="8 12" id="KW-0798">TonB box</keyword>